<organism evidence="1 2">
    <name type="scientific">Segatella oris</name>
    <dbReference type="NCBI Taxonomy" id="28135"/>
    <lineage>
        <taxon>Bacteria</taxon>
        <taxon>Pseudomonadati</taxon>
        <taxon>Bacteroidota</taxon>
        <taxon>Bacteroidia</taxon>
        <taxon>Bacteroidales</taxon>
        <taxon>Prevotellaceae</taxon>
        <taxon>Segatella</taxon>
    </lineage>
</organism>
<sequence length="39" mass="4553">MEMDFSFLFGQLLKCGFLGYKIYNIGNKERYDFGISCGF</sequence>
<dbReference type="EMBL" id="LR134384">
    <property type="protein sequence ID" value="VEH14457.1"/>
    <property type="molecule type" value="Genomic_DNA"/>
</dbReference>
<dbReference type="AlphaFoldDB" id="A0A448L3C9"/>
<accession>A0A448L3C9</accession>
<evidence type="ECO:0000313" key="2">
    <source>
        <dbReference type="Proteomes" id="UP000274578"/>
    </source>
</evidence>
<name>A0A448L3C9_9BACT</name>
<reference evidence="1 2" key="1">
    <citation type="submission" date="2018-12" db="EMBL/GenBank/DDBJ databases">
        <authorList>
            <consortium name="Pathogen Informatics"/>
        </authorList>
    </citation>
    <scope>NUCLEOTIDE SEQUENCE [LARGE SCALE GENOMIC DNA]</scope>
    <source>
        <strain evidence="1 2">NCTC13071</strain>
    </source>
</reference>
<evidence type="ECO:0000313" key="1">
    <source>
        <dbReference type="EMBL" id="VEH14457.1"/>
    </source>
</evidence>
<dbReference type="Proteomes" id="UP000274578">
    <property type="component" value="Chromosome 1"/>
</dbReference>
<gene>
    <name evidence="1" type="ORF">NCTC13071_00434</name>
</gene>
<dbReference type="KEGG" id="poc:NCTC13071_00434"/>
<protein>
    <submittedName>
        <fullName evidence="1">Uncharacterized protein</fullName>
    </submittedName>
</protein>
<proteinExistence type="predicted"/>